<reference evidence="1 2" key="1">
    <citation type="submission" date="2019-02" db="EMBL/GenBank/DDBJ databases">
        <title>Draft Genome Sequences of Six Type Strains of the Genus Massilia.</title>
        <authorList>
            <person name="Miess H."/>
            <person name="Frediansyhah A."/>
            <person name="Gross H."/>
        </authorList>
    </citation>
    <scope>NUCLEOTIDE SEQUENCE [LARGE SCALE GENOMIC DNA]</scope>
    <source>
        <strain evidence="1 2">DSM 17473</strain>
    </source>
</reference>
<dbReference type="KEGG" id="plue:EWM63_00950"/>
<keyword evidence="2" id="KW-1185">Reference proteome</keyword>
<protein>
    <submittedName>
        <fullName evidence="1">Uncharacterized protein</fullName>
    </submittedName>
</protein>
<evidence type="ECO:0000313" key="2">
    <source>
        <dbReference type="Proteomes" id="UP000290637"/>
    </source>
</evidence>
<gene>
    <name evidence="1" type="ORF">EWM63_00950</name>
</gene>
<organism evidence="1 2">
    <name type="scientific">Pseudoduganella lutea</name>
    <dbReference type="NCBI Taxonomy" id="321985"/>
    <lineage>
        <taxon>Bacteria</taxon>
        <taxon>Pseudomonadati</taxon>
        <taxon>Pseudomonadota</taxon>
        <taxon>Betaproteobacteria</taxon>
        <taxon>Burkholderiales</taxon>
        <taxon>Oxalobacteraceae</taxon>
        <taxon>Telluria group</taxon>
        <taxon>Pseudoduganella</taxon>
    </lineage>
</organism>
<dbReference type="RefSeq" id="WP_130184877.1">
    <property type="nucleotide sequence ID" value="NZ_CP035913.1"/>
</dbReference>
<dbReference type="OrthoDB" id="8761181at2"/>
<dbReference type="EMBL" id="CP035913">
    <property type="protein sequence ID" value="QBE61740.1"/>
    <property type="molecule type" value="Genomic_DNA"/>
</dbReference>
<sequence>MNIEEVIRFLGLPAQSREFDEYLTAHGISHRPEFKETPVDDINIEAAGLSLVFDSANIYESMYGTLQEQGSMIFSSLQVYSAANDSGFQQYGGPLPYGLSFESTPMEAMTIFGTPTVKYTFSEEPSYVWHDYNGNTIGVTFLGEEKGISWLELSRAEKEPPEQMDFD</sequence>
<name>A0A4P6KSB4_9BURK</name>
<proteinExistence type="predicted"/>
<accession>A0A4P6KSB4</accession>
<dbReference type="Proteomes" id="UP000290637">
    <property type="component" value="Chromosome"/>
</dbReference>
<evidence type="ECO:0000313" key="1">
    <source>
        <dbReference type="EMBL" id="QBE61740.1"/>
    </source>
</evidence>
<dbReference type="AlphaFoldDB" id="A0A4P6KSB4"/>